<proteinExistence type="predicted"/>
<accession>A0A8J7A4D2</accession>
<dbReference type="AlphaFoldDB" id="A0A8J7A4D2"/>
<dbReference type="Proteomes" id="UP000636505">
    <property type="component" value="Unassembled WGS sequence"/>
</dbReference>
<comment type="caution">
    <text evidence="1">The sequence shown here is derived from an EMBL/GenBank/DDBJ whole genome shotgun (WGS) entry which is preliminary data.</text>
</comment>
<keyword evidence="2" id="KW-1185">Reference proteome</keyword>
<evidence type="ECO:0000313" key="2">
    <source>
        <dbReference type="Proteomes" id="UP000636505"/>
    </source>
</evidence>
<evidence type="ECO:0000313" key="1">
    <source>
        <dbReference type="EMBL" id="MBE9075992.1"/>
    </source>
</evidence>
<name>A0A8J7A4D2_9CYAN</name>
<organism evidence="1 2">
    <name type="scientific">Vasconcelosia minhoensis LEGE 07310</name>
    <dbReference type="NCBI Taxonomy" id="915328"/>
    <lineage>
        <taxon>Bacteria</taxon>
        <taxon>Bacillati</taxon>
        <taxon>Cyanobacteriota</taxon>
        <taxon>Cyanophyceae</taxon>
        <taxon>Nodosilineales</taxon>
        <taxon>Cymatolegaceae</taxon>
        <taxon>Vasconcelosia</taxon>
        <taxon>Vasconcelosia minhoensis</taxon>
    </lineage>
</organism>
<gene>
    <name evidence="1" type="ORF">IQ241_01555</name>
</gene>
<dbReference type="EMBL" id="JADEXG010000002">
    <property type="protein sequence ID" value="MBE9075992.1"/>
    <property type="molecule type" value="Genomic_DNA"/>
</dbReference>
<reference evidence="1" key="1">
    <citation type="submission" date="2020-10" db="EMBL/GenBank/DDBJ databases">
        <authorList>
            <person name="Castelo-Branco R."/>
            <person name="Eusebio N."/>
            <person name="Adriana R."/>
            <person name="Vieira A."/>
            <person name="Brugerolle De Fraissinette N."/>
            <person name="Rezende De Castro R."/>
            <person name="Schneider M.P."/>
            <person name="Vasconcelos V."/>
            <person name="Leao P.N."/>
        </authorList>
    </citation>
    <scope>NUCLEOTIDE SEQUENCE</scope>
    <source>
        <strain evidence="1">LEGE 07310</strain>
    </source>
</reference>
<protein>
    <submittedName>
        <fullName evidence="1">Uncharacterized protein</fullName>
    </submittedName>
</protein>
<sequence>MYFSLWRYLSQPIGNDSRPFTLNPCRFWQAYKLQHLKRCLNNVYLEECWNTDYEKFVEAHRSFCDRTHLEEDPVWLIERCWHSQARYYHPDYFEDGYLKDISFFDRDS</sequence>